<feature type="compositionally biased region" description="Basic residues" evidence="1">
    <location>
        <begin position="125"/>
        <end position="137"/>
    </location>
</feature>
<proteinExistence type="predicted"/>
<protein>
    <submittedName>
        <fullName evidence="2">Uncharacterized protein</fullName>
    </submittedName>
</protein>
<comment type="caution">
    <text evidence="2">The sequence shown here is derived from an EMBL/GenBank/DDBJ whole genome shotgun (WGS) entry which is preliminary data.</text>
</comment>
<feature type="compositionally biased region" description="Polar residues" evidence="1">
    <location>
        <begin position="9"/>
        <end position="25"/>
    </location>
</feature>
<accession>A0A2H0LPM9</accession>
<dbReference type="AlphaFoldDB" id="A0A2H0LPM9"/>
<dbReference type="Proteomes" id="UP000230859">
    <property type="component" value="Unassembled WGS sequence"/>
</dbReference>
<feature type="compositionally biased region" description="Basic and acidic residues" evidence="1">
    <location>
        <begin position="54"/>
        <end position="69"/>
    </location>
</feature>
<gene>
    <name evidence="2" type="ORF">COV74_04865</name>
</gene>
<reference evidence="2 3" key="1">
    <citation type="submission" date="2017-09" db="EMBL/GenBank/DDBJ databases">
        <title>Depth-based differentiation of microbial function through sediment-hosted aquifers and enrichment of novel symbionts in the deep terrestrial subsurface.</title>
        <authorList>
            <person name="Probst A.J."/>
            <person name="Ladd B."/>
            <person name="Jarett J.K."/>
            <person name="Geller-Mcgrath D.E."/>
            <person name="Sieber C.M."/>
            <person name="Emerson J.B."/>
            <person name="Anantharaman K."/>
            <person name="Thomas B.C."/>
            <person name="Malmstrom R."/>
            <person name="Stieglmeier M."/>
            <person name="Klingl A."/>
            <person name="Woyke T."/>
            <person name="Ryan C.M."/>
            <person name="Banfield J.F."/>
        </authorList>
    </citation>
    <scope>NUCLEOTIDE SEQUENCE [LARGE SCALE GENOMIC DNA]</scope>
    <source>
        <strain evidence="2">CG11_big_fil_rev_8_21_14_0_20_45_26</strain>
    </source>
</reference>
<feature type="region of interest" description="Disordered" evidence="1">
    <location>
        <begin position="43"/>
        <end position="137"/>
    </location>
</feature>
<feature type="region of interest" description="Disordered" evidence="1">
    <location>
        <begin position="1"/>
        <end position="27"/>
    </location>
</feature>
<sequence>MDDIFKSNEMASASPQNDSEDTTNSRLKKIQERLTALEQKIDTLLKQSSQKPAFQRDRFSKPERRFGRFDKHRKRSGHFHSRDDGPSSSRPFDKPRHFDKSRQFDKPAGDDRRRDDRSGPDFGGKKKPFFHRGKRPR</sequence>
<evidence type="ECO:0000313" key="2">
    <source>
        <dbReference type="EMBL" id="PIQ86393.1"/>
    </source>
</evidence>
<evidence type="ECO:0000256" key="1">
    <source>
        <dbReference type="SAM" id="MobiDB-lite"/>
    </source>
</evidence>
<organism evidence="2 3">
    <name type="scientific">Candidatus Abzuiibacterium crystallinum</name>
    <dbReference type="NCBI Taxonomy" id="1974748"/>
    <lineage>
        <taxon>Bacteria</taxon>
        <taxon>Pseudomonadati</taxon>
        <taxon>Candidatus Omnitrophota</taxon>
        <taxon>Candidatus Abzuiibacterium</taxon>
    </lineage>
</organism>
<feature type="compositionally biased region" description="Basic residues" evidence="1">
    <location>
        <begin position="70"/>
        <end position="79"/>
    </location>
</feature>
<name>A0A2H0LPM9_9BACT</name>
<dbReference type="EMBL" id="PCVY01000044">
    <property type="protein sequence ID" value="PIQ86393.1"/>
    <property type="molecule type" value="Genomic_DNA"/>
</dbReference>
<feature type="compositionally biased region" description="Basic and acidic residues" evidence="1">
    <location>
        <begin position="80"/>
        <end position="119"/>
    </location>
</feature>
<evidence type="ECO:0000313" key="3">
    <source>
        <dbReference type="Proteomes" id="UP000230859"/>
    </source>
</evidence>